<comment type="catalytic activity">
    <reaction evidence="7">
        <text>(6S)-NADHX + ATP = ADP + phosphate + NADH + H(+)</text>
        <dbReference type="Rhea" id="RHEA:19017"/>
        <dbReference type="ChEBI" id="CHEBI:15378"/>
        <dbReference type="ChEBI" id="CHEBI:30616"/>
        <dbReference type="ChEBI" id="CHEBI:43474"/>
        <dbReference type="ChEBI" id="CHEBI:57945"/>
        <dbReference type="ChEBI" id="CHEBI:64074"/>
        <dbReference type="ChEBI" id="CHEBI:456216"/>
        <dbReference type="EC" id="4.2.1.93"/>
    </reaction>
</comment>
<name>A0A0R0LYG3_9MICR</name>
<keyword evidence="1 7" id="KW-0547">Nucleotide-binding</keyword>
<dbReference type="HAMAP" id="MF_01965">
    <property type="entry name" value="NADHX_dehydratase"/>
    <property type="match status" value="1"/>
</dbReference>
<keyword evidence="9" id="KW-0418">Kinase</keyword>
<keyword evidence="10" id="KW-1185">Reference proteome</keyword>
<dbReference type="InterPro" id="IPR000631">
    <property type="entry name" value="CARKD"/>
</dbReference>
<feature type="binding site" evidence="7">
    <location>
        <position position="119"/>
    </location>
    <ligand>
        <name>(6S)-NADPHX</name>
        <dbReference type="ChEBI" id="CHEBI:64076"/>
    </ligand>
</feature>
<dbReference type="EC" id="4.2.1.93" evidence="7"/>
<gene>
    <name evidence="9" type="ORF">M153_2990007280</name>
</gene>
<evidence type="ECO:0000256" key="7">
    <source>
        <dbReference type="HAMAP-Rule" id="MF_03157"/>
    </source>
</evidence>
<keyword evidence="5 7" id="KW-0456">Lyase</keyword>
<comment type="caution">
    <text evidence="9">The sequence shown here is derived from an EMBL/GenBank/DDBJ whole genome shotgun (WGS) entry which is preliminary data.</text>
</comment>
<reference evidence="9 10" key="1">
    <citation type="submission" date="2015-07" db="EMBL/GenBank/DDBJ databases">
        <title>The genome of Pseudoloma neurophilia, a relevant intracellular parasite of the zebrafish.</title>
        <authorList>
            <person name="Ndikumana S."/>
            <person name="Pelin A."/>
            <person name="Sanders J."/>
            <person name="Corradi N."/>
        </authorList>
    </citation>
    <scope>NUCLEOTIDE SEQUENCE [LARGE SCALE GENOMIC DNA]</scope>
    <source>
        <strain evidence="9 10">MK1</strain>
    </source>
</reference>
<protein>
    <recommendedName>
        <fullName evidence="7">ATP-dependent (S)-NAD(P)H-hydrate dehydratase</fullName>
        <ecNumber evidence="7">4.2.1.93</ecNumber>
    </recommendedName>
    <alternativeName>
        <fullName evidence="7">ATP-dependent NAD(P)HX dehydratase</fullName>
    </alternativeName>
</protein>
<keyword evidence="4 7" id="KW-0520">NAD</keyword>
<evidence type="ECO:0000256" key="5">
    <source>
        <dbReference type="ARBA" id="ARBA00023239"/>
    </source>
</evidence>
<comment type="subcellular location">
    <subcellularLocation>
        <location evidence="7">Cytoplasm</location>
    </subcellularLocation>
</comment>
<keyword evidence="2 7" id="KW-0067">ATP-binding</keyword>
<evidence type="ECO:0000256" key="4">
    <source>
        <dbReference type="ARBA" id="ARBA00023027"/>
    </source>
</evidence>
<dbReference type="GO" id="GO:0016301">
    <property type="term" value="F:kinase activity"/>
    <property type="evidence" value="ECO:0007669"/>
    <property type="project" value="UniProtKB-KW"/>
</dbReference>
<dbReference type="PANTHER" id="PTHR12592">
    <property type="entry name" value="ATP-DEPENDENT (S)-NAD(P)H-HYDRATE DEHYDRATASE FAMILY MEMBER"/>
    <property type="match status" value="1"/>
</dbReference>
<dbReference type="GO" id="GO:0005524">
    <property type="term" value="F:ATP binding"/>
    <property type="evidence" value="ECO:0007669"/>
    <property type="project" value="UniProtKB-KW"/>
</dbReference>
<dbReference type="PANTHER" id="PTHR12592:SF0">
    <property type="entry name" value="ATP-DEPENDENT (S)-NAD(P)H-HYDRATE DEHYDRATASE"/>
    <property type="match status" value="1"/>
</dbReference>
<dbReference type="SUPFAM" id="SSF53613">
    <property type="entry name" value="Ribokinase-like"/>
    <property type="match status" value="1"/>
</dbReference>
<proteinExistence type="inferred from homology"/>
<dbReference type="GO" id="GO:0005737">
    <property type="term" value="C:cytoplasm"/>
    <property type="evidence" value="ECO:0007669"/>
    <property type="project" value="UniProtKB-SubCell"/>
</dbReference>
<dbReference type="VEuPathDB" id="MicrosporidiaDB:M153_2990007280"/>
<feature type="binding site" evidence="7">
    <location>
        <begin position="212"/>
        <end position="221"/>
    </location>
    <ligand>
        <name>ATP</name>
        <dbReference type="ChEBI" id="CHEBI:30616"/>
    </ligand>
</feature>
<accession>A0A0R0LYG3</accession>
<feature type="domain" description="YjeF C-terminal" evidence="8">
    <location>
        <begin position="16"/>
        <end position="279"/>
    </location>
</feature>
<comment type="cofactor">
    <cofactor evidence="7">
        <name>Mg(2+)</name>
        <dbReference type="ChEBI" id="CHEBI:18420"/>
    </cofactor>
</comment>
<evidence type="ECO:0000256" key="1">
    <source>
        <dbReference type="ARBA" id="ARBA00022741"/>
    </source>
</evidence>
<evidence type="ECO:0000313" key="9">
    <source>
        <dbReference type="EMBL" id="KRH94323.1"/>
    </source>
</evidence>
<dbReference type="PROSITE" id="PS51383">
    <property type="entry name" value="YJEF_C_3"/>
    <property type="match status" value="1"/>
</dbReference>
<organism evidence="9 10">
    <name type="scientific">Pseudoloma neurophilia</name>
    <dbReference type="NCBI Taxonomy" id="146866"/>
    <lineage>
        <taxon>Eukaryota</taxon>
        <taxon>Fungi</taxon>
        <taxon>Fungi incertae sedis</taxon>
        <taxon>Microsporidia</taxon>
        <taxon>Pseudoloma</taxon>
    </lineage>
</organism>
<dbReference type="CDD" id="cd01171">
    <property type="entry name" value="YXKO-related"/>
    <property type="match status" value="1"/>
</dbReference>
<comment type="function">
    <text evidence="7">Catalyzes the dehydration of the S-form of NAD(P)HX at the expense of ATP, which is converted to ADP. Together with NAD(P)HX epimerase, which catalyzes the epimerization of the S- and R-forms, the enzyme allows the repair of both epimers of NAD(P)HX, a damaged form of NAD(P)H that is a result of enzymatic or heat-dependent hydration.</text>
</comment>
<comment type="similarity">
    <text evidence="7">Belongs to the NnrD/CARKD family.</text>
</comment>
<keyword evidence="7" id="KW-0963">Cytoplasm</keyword>
<dbReference type="GO" id="GO:0047453">
    <property type="term" value="F:ATP-dependent NAD(P)H-hydrate dehydratase activity"/>
    <property type="evidence" value="ECO:0007669"/>
    <property type="project" value="UniProtKB-UniRule"/>
</dbReference>
<feature type="binding site" evidence="7">
    <location>
        <begin position="173"/>
        <end position="179"/>
    </location>
    <ligand>
        <name>(6S)-NADPHX</name>
        <dbReference type="ChEBI" id="CHEBI:64076"/>
    </ligand>
</feature>
<evidence type="ECO:0000259" key="8">
    <source>
        <dbReference type="PROSITE" id="PS51383"/>
    </source>
</evidence>
<keyword evidence="9" id="KW-0808">Transferase</keyword>
<dbReference type="EMBL" id="LGUB01000095">
    <property type="protein sequence ID" value="KRH94323.1"/>
    <property type="molecule type" value="Genomic_DNA"/>
</dbReference>
<sequence length="285" mass="31429">MIPSKIKIDQLEIKHTISEYKKCSLDLKVNAKKGDGGVLLIIGGSEMYTGAPYYAAKAAFLSGVDLVYILTCESEFSGPATTSLKTLLPECIILPVLSFDLEIHTFILNRVTSVLLGSGMGRPDDFTSDKIVQIMEYIQKRPISIPIVVDGDGIRFVSVFDQIDLKNAVLTPNYNERQHLENLNRDAACILFKEAEDIIASDRWVGKVETQGGFRRCGGIGDVLAGTIASLTNRLPLILSVLHSCMLTREAARMAFKNFEITMSSQDVLDELKKMLSKDCCTVNL</sequence>
<feature type="binding site" evidence="7">
    <location>
        <begin position="193"/>
        <end position="197"/>
    </location>
    <ligand>
        <name>ATP</name>
        <dbReference type="ChEBI" id="CHEBI:30616"/>
    </ligand>
</feature>
<dbReference type="InterPro" id="IPR029056">
    <property type="entry name" value="Ribokinase-like"/>
</dbReference>
<dbReference type="GO" id="GO:0110051">
    <property type="term" value="P:metabolite repair"/>
    <property type="evidence" value="ECO:0007669"/>
    <property type="project" value="TreeGrafter"/>
</dbReference>
<dbReference type="Gene3D" id="3.40.1190.20">
    <property type="match status" value="1"/>
</dbReference>
<keyword evidence="3" id="KW-0521">NADP</keyword>
<keyword evidence="7" id="KW-0597">Phosphoprotein</keyword>
<dbReference type="OrthoDB" id="8110916at2759"/>
<evidence type="ECO:0000313" key="10">
    <source>
        <dbReference type="Proteomes" id="UP000051530"/>
    </source>
</evidence>
<evidence type="ECO:0000256" key="6">
    <source>
        <dbReference type="ARBA" id="ARBA00047472"/>
    </source>
</evidence>
<dbReference type="InterPro" id="IPR017953">
    <property type="entry name" value="Carbohydrate_kinase_pred_CS"/>
</dbReference>
<dbReference type="AlphaFoldDB" id="A0A0R0LYG3"/>
<comment type="catalytic activity">
    <reaction evidence="6 7">
        <text>(6S)-NADPHX + ATP = ADP + phosphate + NADPH + H(+)</text>
        <dbReference type="Rhea" id="RHEA:32231"/>
        <dbReference type="ChEBI" id="CHEBI:15378"/>
        <dbReference type="ChEBI" id="CHEBI:30616"/>
        <dbReference type="ChEBI" id="CHEBI:43474"/>
        <dbReference type="ChEBI" id="CHEBI:57783"/>
        <dbReference type="ChEBI" id="CHEBI:64076"/>
        <dbReference type="ChEBI" id="CHEBI:456216"/>
        <dbReference type="EC" id="4.2.1.93"/>
    </reaction>
</comment>
<feature type="binding site" evidence="7">
    <location>
        <position position="222"/>
    </location>
    <ligand>
        <name>(6S)-NADPHX</name>
        <dbReference type="ChEBI" id="CHEBI:64076"/>
    </ligand>
</feature>
<dbReference type="PROSITE" id="PS01050">
    <property type="entry name" value="YJEF_C_2"/>
    <property type="match status" value="1"/>
</dbReference>
<dbReference type="Pfam" id="PF01256">
    <property type="entry name" value="Carb_kinase"/>
    <property type="match status" value="1"/>
</dbReference>
<evidence type="ECO:0000256" key="3">
    <source>
        <dbReference type="ARBA" id="ARBA00022857"/>
    </source>
</evidence>
<dbReference type="GO" id="GO:0046496">
    <property type="term" value="P:nicotinamide nucleotide metabolic process"/>
    <property type="evidence" value="ECO:0007669"/>
    <property type="project" value="UniProtKB-UniRule"/>
</dbReference>
<dbReference type="Proteomes" id="UP000051530">
    <property type="component" value="Unassembled WGS sequence"/>
</dbReference>
<evidence type="ECO:0000256" key="2">
    <source>
        <dbReference type="ARBA" id="ARBA00022840"/>
    </source>
</evidence>